<proteinExistence type="predicted"/>
<dbReference type="RefSeq" id="WP_045462884.1">
    <property type="nucleotide sequence ID" value="NZ_BBLT01000004.1"/>
</dbReference>
<sequence length="194" mass="21820">MKAVASDKPEKALVVFVAMTFVLSIILSGSKRFESITWAPLFAGILLLGYYIFIINNLKMKALMFGMAICQAGFALDLLNIGSAQIFLYIGLITYLILSGIFVVKAIKDSLKFRNFEMMVFLMGLFLLYPAAFIFFMEVQNLLLILCFGLAFVSATIIYNDNLWDRFSEGERKIVIFQLLNSVVIISGISLKNF</sequence>
<feature type="transmembrane region" description="Helical" evidence="1">
    <location>
        <begin position="116"/>
        <end position="136"/>
    </location>
</feature>
<evidence type="ECO:0000313" key="2">
    <source>
        <dbReference type="EMBL" id="GAL84990.1"/>
    </source>
</evidence>
<feature type="transmembrane region" description="Helical" evidence="1">
    <location>
        <begin position="174"/>
        <end position="191"/>
    </location>
</feature>
<dbReference type="Proteomes" id="UP000030185">
    <property type="component" value="Unassembled WGS sequence"/>
</dbReference>
<evidence type="ECO:0000256" key="1">
    <source>
        <dbReference type="SAM" id="Phobius"/>
    </source>
</evidence>
<dbReference type="STRING" id="153721.MYP_2218"/>
<name>A0A098LDH9_9BACT</name>
<protein>
    <submittedName>
        <fullName evidence="2">Uncharacterized protein</fullName>
    </submittedName>
</protein>
<dbReference type="AlphaFoldDB" id="A0A098LDH9"/>
<feature type="transmembrane region" description="Helical" evidence="1">
    <location>
        <begin position="12"/>
        <end position="30"/>
    </location>
</feature>
<feature type="transmembrane region" description="Helical" evidence="1">
    <location>
        <begin position="142"/>
        <end position="162"/>
    </location>
</feature>
<accession>A0A098LDH9</accession>
<comment type="caution">
    <text evidence="2">The sequence shown here is derived from an EMBL/GenBank/DDBJ whole genome shotgun (WGS) entry which is preliminary data.</text>
</comment>
<keyword evidence="3" id="KW-1185">Reference proteome</keyword>
<feature type="transmembrane region" description="Helical" evidence="1">
    <location>
        <begin position="36"/>
        <end position="55"/>
    </location>
</feature>
<reference evidence="2 3" key="1">
    <citation type="submission" date="2014-09" db="EMBL/GenBank/DDBJ databases">
        <title>Sporocytophaga myxococcoides PG-01 genome sequencing.</title>
        <authorList>
            <person name="Liu L."/>
            <person name="Gao P.J."/>
            <person name="Chen G.J."/>
            <person name="Wang L.S."/>
        </authorList>
    </citation>
    <scope>NUCLEOTIDE SEQUENCE [LARGE SCALE GENOMIC DNA]</scope>
    <source>
        <strain evidence="2 3">PG-01</strain>
    </source>
</reference>
<keyword evidence="1" id="KW-1133">Transmembrane helix</keyword>
<keyword evidence="1" id="KW-0812">Transmembrane</keyword>
<dbReference type="EMBL" id="BBLT01000004">
    <property type="protein sequence ID" value="GAL84990.1"/>
    <property type="molecule type" value="Genomic_DNA"/>
</dbReference>
<keyword evidence="1" id="KW-0472">Membrane</keyword>
<feature type="transmembrane region" description="Helical" evidence="1">
    <location>
        <begin position="86"/>
        <end position="104"/>
    </location>
</feature>
<dbReference type="OrthoDB" id="9826733at2"/>
<gene>
    <name evidence="2" type="ORF">MYP_2218</name>
</gene>
<evidence type="ECO:0000313" key="3">
    <source>
        <dbReference type="Proteomes" id="UP000030185"/>
    </source>
</evidence>
<organism evidence="2 3">
    <name type="scientific">Sporocytophaga myxococcoides</name>
    <dbReference type="NCBI Taxonomy" id="153721"/>
    <lineage>
        <taxon>Bacteria</taxon>
        <taxon>Pseudomonadati</taxon>
        <taxon>Bacteroidota</taxon>
        <taxon>Cytophagia</taxon>
        <taxon>Cytophagales</taxon>
        <taxon>Cytophagaceae</taxon>
        <taxon>Sporocytophaga</taxon>
    </lineage>
</organism>